<reference evidence="5" key="1">
    <citation type="journal article" date="2021" name="Proc. Natl. Acad. Sci. U.S.A.">
        <title>A Catalog of Tens of Thousands of Viruses from Human Metagenomes Reveals Hidden Associations with Chronic Diseases.</title>
        <authorList>
            <person name="Tisza M.J."/>
            <person name="Buck C.B."/>
        </authorList>
    </citation>
    <scope>NUCLEOTIDE SEQUENCE</scope>
    <source>
        <strain evidence="5">CtzwE5</strain>
    </source>
</reference>
<keyword evidence="3" id="KW-0472">Membrane</keyword>
<keyword evidence="1" id="KW-1245">Viral tail assembly</keyword>
<sequence>MAESYSVQAVLSAEDKGFTSGMKSAGAAVTSLGQKLKSGIGFGAMMAIGNKAVSVVTSGLSEITSGLNESSAAWKTFEGNMSMNGHAKKEIASTRKELQKFAEQTIYSSSDMASTYAQLDAVGTKSTTKLVKGFGGLASAAENPQQAMKTLSQQATQMAAKPKIQWEDFKLMVEQTPAGIAAVAKTMGRSTQQLIKDVQDGKVKTEDFFAAIAKTGTNKQFTKLTTEYKTVGQAMDGLTETAANKLQPAFDKVSSIAIKGVSDVTNLLDNVDGNKIASKIGSFATKAGKYWSVFKTDAKEVGQAFGSAVDAVGKSFGKLNGSFGSAKSISGFKSVLGGITGGLKSFAGFCEDHSDAIASLITQLPRLLVAYKGFKIVKSVAPAVQTFGSAITKLAGKGIAAIAGKLFGIAIGEKAVGSASMESARQTMQAAKSFMMLGVGVLTIAAGFGIMAGAAIALANSGGVAIGVMTGMVGALALIGLGMTAMLKSVSVAPAQLSATSVAFLAMGAAVILVAAGLAIMAAASIALANAGTPAIACMAGMVVAVGALMAIAGAVGPAMTAGAVGFIAFGAAIVLVGAGALLAAASLAVVAGVLPAVVQYGISGATAITALGAAMVVFGAGSLVAGAGCVVLGAGLLVVGAGAVVAGAGLLVLGTALTVTSNGFTSFGNVIKTVVDAISGGLTSVLGGIANVIKSVGDSAKNAGIGFKSTAEGIKMISGLSIGSIAKSLGAVAIGIGKISGKGPGIQQTANGMKTLSAASVSVNASFGSMGSKATSALSSINKSMTSTANKAKSAGKQTGNGYVSSLRSGLNKGPGIASKAVSSTNSRLRSGRSGAHSAGAYISQGFAQGMSSCLGQIEAAASRMVSAAEKAIRAKAQIHSPSRMTKKDGRYIAAGLAIGIKNGISNVKTASKALAKTAIDTMKKATKSRKYEDAASNAVSKYKDSMNSKVSSITKSLNKKINAGVKKLQKKNPKLKKAYTQVGKILKSDMSKTIKSQGKKAINAADKALTALGKKYQEKYDAIISDRDNYKSKLADYGDLFSSDNYGYISLVNFKAQKNQVEQLAKNMEKLKKVLPYDLMRDIQNLDTAQGLKYTTELLKKSDSWLKQYGKDYTAFMTSADKNAKSYYQPYIKQLDKDYNSAVTAELSKLKKQMNTIAQDATKGFVKGLTSKSNKKALNKAAKDLANILTKAVKGKLKIHSPSRVMKALGVFVVKGFVNGISSMRNTLDKTMDSIITVPNFNNLAIAGDVGASLASDYDYYSQAEYTVVVPVNLDGKEVARLTAPYTEAELNKRQTRQNRKLGRK</sequence>
<evidence type="ECO:0000256" key="1">
    <source>
        <dbReference type="ARBA" id="ARBA00022465"/>
    </source>
</evidence>
<feature type="transmembrane region" description="Helical" evidence="3">
    <location>
        <begin position="598"/>
        <end position="619"/>
    </location>
</feature>
<organism evidence="5">
    <name type="scientific">Myoviridae sp. ctzwE5</name>
    <dbReference type="NCBI Taxonomy" id="2825214"/>
    <lineage>
        <taxon>Viruses</taxon>
        <taxon>Duplodnaviria</taxon>
        <taxon>Heunggongvirae</taxon>
        <taxon>Uroviricota</taxon>
        <taxon>Caudoviricetes</taxon>
    </lineage>
</organism>
<dbReference type="InterPro" id="IPR013491">
    <property type="entry name" value="Tape_meas_N"/>
</dbReference>
<evidence type="ECO:0000259" key="4">
    <source>
        <dbReference type="Pfam" id="PF20155"/>
    </source>
</evidence>
<evidence type="ECO:0000256" key="3">
    <source>
        <dbReference type="SAM" id="Phobius"/>
    </source>
</evidence>
<feature type="transmembrane region" description="Helical" evidence="3">
    <location>
        <begin position="631"/>
        <end position="658"/>
    </location>
</feature>
<feature type="transmembrane region" description="Helical" evidence="3">
    <location>
        <begin position="534"/>
        <end position="556"/>
    </location>
</feature>
<feature type="region of interest" description="Disordered" evidence="2">
    <location>
        <begin position="815"/>
        <end position="836"/>
    </location>
</feature>
<feature type="transmembrane region" description="Helical" evidence="3">
    <location>
        <begin position="568"/>
        <end position="592"/>
    </location>
</feature>
<feature type="transmembrane region" description="Helical" evidence="3">
    <location>
        <begin position="499"/>
        <end position="528"/>
    </location>
</feature>
<feature type="transmembrane region" description="Helical" evidence="3">
    <location>
        <begin position="464"/>
        <end position="487"/>
    </location>
</feature>
<evidence type="ECO:0000313" key="5">
    <source>
        <dbReference type="EMBL" id="DAE11063.1"/>
    </source>
</evidence>
<evidence type="ECO:0000256" key="2">
    <source>
        <dbReference type="SAM" id="MobiDB-lite"/>
    </source>
</evidence>
<keyword evidence="1" id="KW-1188">Viral release from host cell</keyword>
<dbReference type="GO" id="GO:0098003">
    <property type="term" value="P:viral tail assembly"/>
    <property type="evidence" value="ECO:0007669"/>
    <property type="project" value="UniProtKB-KW"/>
</dbReference>
<accession>A0A8S5PVH7</accession>
<dbReference type="EMBL" id="BK015525">
    <property type="protein sequence ID" value="DAE11063.1"/>
    <property type="molecule type" value="Genomic_DNA"/>
</dbReference>
<keyword evidence="3" id="KW-1133">Transmembrane helix</keyword>
<feature type="domain" description="Tape measure protein N-terminal" evidence="4">
    <location>
        <begin position="70"/>
        <end position="243"/>
    </location>
</feature>
<name>A0A8S5PVH7_9CAUD</name>
<proteinExistence type="predicted"/>
<dbReference type="NCBIfam" id="TIGR02675">
    <property type="entry name" value="tape_meas_nterm"/>
    <property type="match status" value="1"/>
</dbReference>
<feature type="transmembrane region" description="Helical" evidence="3">
    <location>
        <begin position="434"/>
        <end position="458"/>
    </location>
</feature>
<keyword evidence="3" id="KW-0812">Transmembrane</keyword>
<protein>
    <submittedName>
        <fullName evidence="5">Tail tape measure</fullName>
    </submittedName>
</protein>
<dbReference type="Pfam" id="PF20155">
    <property type="entry name" value="TMP_3"/>
    <property type="match status" value="1"/>
</dbReference>